<keyword evidence="2 9" id="KW-1003">Cell membrane</keyword>
<dbReference type="UniPathway" id="UPA00665"/>
<dbReference type="InterPro" id="IPR001872">
    <property type="entry name" value="Peptidase_A8"/>
</dbReference>
<evidence type="ECO:0000256" key="1">
    <source>
        <dbReference type="ARBA" id="ARBA00006139"/>
    </source>
</evidence>
<evidence type="ECO:0000256" key="4">
    <source>
        <dbReference type="ARBA" id="ARBA00022692"/>
    </source>
</evidence>
<feature type="active site" evidence="9">
    <location>
        <position position="135"/>
    </location>
</feature>
<reference evidence="13" key="2">
    <citation type="submission" date="2021-02" db="EMBL/GenBank/DDBJ databases">
        <title>Comparative genomics of Ferrovum myxofaciens strains, predominant extremophile bacteria forming large biofilm stalactites in acid mine ecosystems.</title>
        <authorList>
            <person name="Burkartova K."/>
            <person name="Ridl J."/>
            <person name="Pajer P."/>
            <person name="Falteisek L."/>
        </authorList>
    </citation>
    <scope>NUCLEOTIDE SEQUENCE</scope>
    <source>
        <strain evidence="13">MI1III</strain>
    </source>
</reference>
<dbReference type="Pfam" id="PF01252">
    <property type="entry name" value="Peptidase_A8"/>
    <property type="match status" value="1"/>
</dbReference>
<evidence type="ECO:0000256" key="6">
    <source>
        <dbReference type="ARBA" id="ARBA00022801"/>
    </source>
</evidence>
<evidence type="ECO:0000256" key="2">
    <source>
        <dbReference type="ARBA" id="ARBA00022475"/>
    </source>
</evidence>
<dbReference type="PANTHER" id="PTHR33695">
    <property type="entry name" value="LIPOPROTEIN SIGNAL PEPTIDASE"/>
    <property type="match status" value="1"/>
</dbReference>
<evidence type="ECO:0000256" key="9">
    <source>
        <dbReference type="HAMAP-Rule" id="MF_00161"/>
    </source>
</evidence>
<comment type="caution">
    <text evidence="9">Lacks conserved residue(s) required for the propagation of feature annotation.</text>
</comment>
<organism evidence="12 14">
    <name type="scientific">Ferrovum myxofaciens</name>
    <dbReference type="NCBI Taxonomy" id="416213"/>
    <lineage>
        <taxon>Bacteria</taxon>
        <taxon>Pseudomonadati</taxon>
        <taxon>Pseudomonadota</taxon>
        <taxon>Betaproteobacteria</taxon>
        <taxon>Ferrovales</taxon>
        <taxon>Ferrovaceae</taxon>
        <taxon>Ferrovum</taxon>
    </lineage>
</organism>
<keyword evidence="14" id="KW-1185">Reference proteome</keyword>
<dbReference type="PATRIC" id="fig|1789004.3.peg.549"/>
<dbReference type="HAMAP" id="MF_00161">
    <property type="entry name" value="LspA"/>
    <property type="match status" value="1"/>
</dbReference>
<keyword evidence="8 9" id="KW-0472">Membrane</keyword>
<evidence type="ECO:0000256" key="11">
    <source>
        <dbReference type="RuleBase" id="RU004181"/>
    </source>
</evidence>
<feature type="active site" evidence="9">
    <location>
        <position position="117"/>
    </location>
</feature>
<feature type="transmembrane region" description="Helical" evidence="9">
    <location>
        <begin position="90"/>
        <end position="107"/>
    </location>
</feature>
<comment type="similarity">
    <text evidence="1 9 11">Belongs to the peptidase A8 family.</text>
</comment>
<dbReference type="GeneID" id="301710378"/>
<dbReference type="GO" id="GO:0005886">
    <property type="term" value="C:plasma membrane"/>
    <property type="evidence" value="ECO:0007669"/>
    <property type="project" value="UniProtKB-SubCell"/>
</dbReference>
<dbReference type="Proteomes" id="UP000075653">
    <property type="component" value="Unassembled WGS sequence"/>
</dbReference>
<dbReference type="AlphaFoldDB" id="A0A8F3DUF1"/>
<reference evidence="12 14" key="1">
    <citation type="submission" date="2016-01" db="EMBL/GenBank/DDBJ databases">
        <title>Genome sequence of the acidophilic iron oxidising Ferrovum strain Z-31.</title>
        <authorList>
            <person name="Poehlein A."/>
            <person name="Ullrich S.R."/>
            <person name="Schloemann M."/>
            <person name="Muehling M."/>
            <person name="Daniel R."/>
        </authorList>
    </citation>
    <scope>NUCLEOTIDE SEQUENCE [LARGE SCALE GENOMIC DNA]</scope>
    <source>
        <strain evidence="12 14">Z-31</strain>
    </source>
</reference>
<gene>
    <name evidence="9 12" type="primary">lspA</name>
    <name evidence="12" type="ORF">FEMY_05510</name>
    <name evidence="13" type="ORF">JZL65_11445</name>
</gene>
<evidence type="ECO:0000256" key="8">
    <source>
        <dbReference type="ARBA" id="ARBA00023136"/>
    </source>
</evidence>
<feature type="transmembrane region" description="Helical" evidence="9">
    <location>
        <begin position="65"/>
        <end position="83"/>
    </location>
</feature>
<sequence>MRSLGLGWLLALGVVAVDQVSKAWVRGHLVPGQVVRVTDWFNWVLAFNQGAAFSFLATSGGWQKGLFSAIAVLAIVVLSILIWRHATERWFCTGLALIMGGALGNLVDRLGAGEVTDFVQWHVGQHYWPAFNGADSAITVGVVMLLLEGRGKHASAKSGDNSGGPVA</sequence>
<evidence type="ECO:0000313" key="12">
    <source>
        <dbReference type="EMBL" id="KXW58869.1"/>
    </source>
</evidence>
<comment type="pathway">
    <text evidence="9">Protein modification; lipoprotein biosynthesis (signal peptide cleavage).</text>
</comment>
<dbReference type="PROSITE" id="PS00855">
    <property type="entry name" value="SPASE_II"/>
    <property type="match status" value="1"/>
</dbReference>
<accession>A0A149W051</accession>
<dbReference type="EC" id="3.4.23.36" evidence="9"/>
<feature type="transmembrane region" description="Helical" evidence="9">
    <location>
        <begin position="127"/>
        <end position="147"/>
    </location>
</feature>
<keyword evidence="12" id="KW-0449">Lipoprotein</keyword>
<comment type="function">
    <text evidence="9 10">This protein specifically catalyzes the removal of signal peptides from prolipoproteins.</text>
</comment>
<dbReference type="GO" id="GO:0006508">
    <property type="term" value="P:proteolysis"/>
    <property type="evidence" value="ECO:0007669"/>
    <property type="project" value="UniProtKB-KW"/>
</dbReference>
<dbReference type="NCBIfam" id="TIGR00077">
    <property type="entry name" value="lspA"/>
    <property type="match status" value="1"/>
</dbReference>
<evidence type="ECO:0000256" key="10">
    <source>
        <dbReference type="RuleBase" id="RU000594"/>
    </source>
</evidence>
<protein>
    <recommendedName>
        <fullName evidence="9">Lipoprotein signal peptidase</fullName>
        <ecNumber evidence="9">3.4.23.36</ecNumber>
    </recommendedName>
    <alternativeName>
        <fullName evidence="9">Prolipoprotein signal peptidase</fullName>
    </alternativeName>
    <alternativeName>
        <fullName evidence="9">Signal peptidase II</fullName>
        <shortName evidence="9">SPase II</shortName>
    </alternativeName>
</protein>
<keyword evidence="6 9" id="KW-0378">Hydrolase</keyword>
<dbReference type="OrthoDB" id="9810259at2"/>
<dbReference type="EMBL" id="CP071137">
    <property type="protein sequence ID" value="QWY77073.1"/>
    <property type="molecule type" value="Genomic_DNA"/>
</dbReference>
<evidence type="ECO:0000313" key="13">
    <source>
        <dbReference type="EMBL" id="QWY77073.1"/>
    </source>
</evidence>
<keyword evidence="5 9" id="KW-0064">Aspartyl protease</keyword>
<dbReference type="GO" id="GO:0004190">
    <property type="term" value="F:aspartic-type endopeptidase activity"/>
    <property type="evidence" value="ECO:0007669"/>
    <property type="project" value="UniProtKB-UniRule"/>
</dbReference>
<accession>A0A8F3DUF1</accession>
<dbReference type="PRINTS" id="PR00781">
    <property type="entry name" value="LIPOSIGPTASE"/>
</dbReference>
<dbReference type="PANTHER" id="PTHR33695:SF1">
    <property type="entry name" value="LIPOPROTEIN SIGNAL PEPTIDASE"/>
    <property type="match status" value="1"/>
</dbReference>
<evidence type="ECO:0000256" key="3">
    <source>
        <dbReference type="ARBA" id="ARBA00022670"/>
    </source>
</evidence>
<evidence type="ECO:0000256" key="5">
    <source>
        <dbReference type="ARBA" id="ARBA00022750"/>
    </source>
</evidence>
<evidence type="ECO:0000313" key="14">
    <source>
        <dbReference type="Proteomes" id="UP000075653"/>
    </source>
</evidence>
<dbReference type="RefSeq" id="WP_035417051.1">
    <property type="nucleotide sequence ID" value="NZ_CP053675.1"/>
</dbReference>
<evidence type="ECO:0000256" key="7">
    <source>
        <dbReference type="ARBA" id="ARBA00022989"/>
    </source>
</evidence>
<dbReference type="Proteomes" id="UP000683551">
    <property type="component" value="Chromosome"/>
</dbReference>
<dbReference type="EMBL" id="LRRD01000008">
    <property type="protein sequence ID" value="KXW58869.1"/>
    <property type="molecule type" value="Genomic_DNA"/>
</dbReference>
<keyword evidence="4 9" id="KW-0812">Transmembrane</keyword>
<proteinExistence type="inferred from homology"/>
<keyword evidence="3 9" id="KW-0645">Protease</keyword>
<comment type="subcellular location">
    <subcellularLocation>
        <location evidence="9">Cell membrane</location>
        <topology evidence="9">Multi-pass membrane protein</topology>
    </subcellularLocation>
</comment>
<comment type="catalytic activity">
    <reaction evidence="9 10">
        <text>Release of signal peptides from bacterial membrane prolipoproteins. Hydrolyzes -Xaa-Yaa-Zaa-|-(S,diacylglyceryl)Cys-, in which Xaa is hydrophobic (preferably Leu), and Yaa (Ala or Ser) and Zaa (Gly or Ala) have small, neutral side chains.</text>
        <dbReference type="EC" id="3.4.23.36"/>
    </reaction>
</comment>
<name>A0A8F3DUF1_9PROT</name>
<keyword evidence="7 9" id="KW-1133">Transmembrane helix</keyword>